<dbReference type="InterPro" id="IPR039422">
    <property type="entry name" value="MarR/SlyA-like"/>
</dbReference>
<reference evidence="2 3" key="1">
    <citation type="submission" date="2013-08" db="EMBL/GenBank/DDBJ databases">
        <title>The genome sequence of Knoellia aerolata.</title>
        <authorList>
            <person name="Zhu W."/>
            <person name="Wang G."/>
        </authorList>
    </citation>
    <scope>NUCLEOTIDE SEQUENCE [LARGE SCALE GENOMIC DNA]</scope>
    <source>
        <strain evidence="2 3">DSM 18566</strain>
    </source>
</reference>
<dbReference type="PANTHER" id="PTHR33164:SF43">
    <property type="entry name" value="HTH-TYPE TRANSCRIPTIONAL REPRESSOR YETL"/>
    <property type="match status" value="1"/>
</dbReference>
<sequence length="147" mass="15678">MTSVVPAYRQSSSLDALQELVDLAAQVPHDVARKAGLSVSELHSLRHLVASPMGPVELAKALGVTSAASSGVVDRLVARGHAERRPHAADGRRTEVVVTESGRREVFTLLAPMFAKLAEVDGSLDDDGRVVVERYLRGAIEAMRAVT</sequence>
<dbReference type="PANTHER" id="PTHR33164">
    <property type="entry name" value="TRANSCRIPTIONAL REGULATOR, MARR FAMILY"/>
    <property type="match status" value="1"/>
</dbReference>
<proteinExistence type="predicted"/>
<evidence type="ECO:0000259" key="1">
    <source>
        <dbReference type="PROSITE" id="PS50995"/>
    </source>
</evidence>
<comment type="caution">
    <text evidence="2">The sequence shown here is derived from an EMBL/GenBank/DDBJ whole genome shotgun (WGS) entry which is preliminary data.</text>
</comment>
<dbReference type="InterPro" id="IPR036390">
    <property type="entry name" value="WH_DNA-bd_sf"/>
</dbReference>
<dbReference type="GO" id="GO:0003700">
    <property type="term" value="F:DNA-binding transcription factor activity"/>
    <property type="evidence" value="ECO:0007669"/>
    <property type="project" value="InterPro"/>
</dbReference>
<dbReference type="RefSeq" id="WP_052112532.1">
    <property type="nucleotide sequence ID" value="NZ_AVPL01000003.1"/>
</dbReference>
<dbReference type="SUPFAM" id="SSF46785">
    <property type="entry name" value="Winged helix' DNA-binding domain"/>
    <property type="match status" value="1"/>
</dbReference>
<keyword evidence="3" id="KW-1185">Reference proteome</keyword>
<dbReference type="Pfam" id="PF12802">
    <property type="entry name" value="MarR_2"/>
    <property type="match status" value="1"/>
</dbReference>
<dbReference type="PROSITE" id="PS50995">
    <property type="entry name" value="HTH_MARR_2"/>
    <property type="match status" value="1"/>
</dbReference>
<dbReference type="PRINTS" id="PR00598">
    <property type="entry name" value="HTHMARR"/>
</dbReference>
<dbReference type="SMART" id="SM00347">
    <property type="entry name" value="HTH_MARR"/>
    <property type="match status" value="1"/>
</dbReference>
<organism evidence="2 3">
    <name type="scientific">Knoellia aerolata DSM 18566</name>
    <dbReference type="NCBI Taxonomy" id="1385519"/>
    <lineage>
        <taxon>Bacteria</taxon>
        <taxon>Bacillati</taxon>
        <taxon>Actinomycetota</taxon>
        <taxon>Actinomycetes</taxon>
        <taxon>Micrococcales</taxon>
        <taxon>Intrasporangiaceae</taxon>
        <taxon>Knoellia</taxon>
    </lineage>
</organism>
<dbReference type="EMBL" id="AVPL01000003">
    <property type="protein sequence ID" value="KGN42633.1"/>
    <property type="molecule type" value="Genomic_DNA"/>
</dbReference>
<name>A0A0A0JZM6_9MICO</name>
<dbReference type="InterPro" id="IPR036388">
    <property type="entry name" value="WH-like_DNA-bd_sf"/>
</dbReference>
<accession>A0A0A0JZM6</accession>
<dbReference type="GO" id="GO:0006950">
    <property type="term" value="P:response to stress"/>
    <property type="evidence" value="ECO:0007669"/>
    <property type="project" value="TreeGrafter"/>
</dbReference>
<protein>
    <submittedName>
        <fullName evidence="2">MarR family transcripitonal regulator</fullName>
    </submittedName>
</protein>
<dbReference type="Gene3D" id="1.10.10.10">
    <property type="entry name" value="Winged helix-like DNA-binding domain superfamily/Winged helix DNA-binding domain"/>
    <property type="match status" value="1"/>
</dbReference>
<evidence type="ECO:0000313" key="2">
    <source>
        <dbReference type="EMBL" id="KGN42633.1"/>
    </source>
</evidence>
<dbReference type="OrthoDB" id="162531at2"/>
<dbReference type="InterPro" id="IPR000835">
    <property type="entry name" value="HTH_MarR-typ"/>
</dbReference>
<dbReference type="STRING" id="1385519.N801_13895"/>
<feature type="domain" description="HTH marR-type" evidence="1">
    <location>
        <begin position="1"/>
        <end position="147"/>
    </location>
</feature>
<dbReference type="AlphaFoldDB" id="A0A0A0JZM6"/>
<gene>
    <name evidence="2" type="ORF">N801_13895</name>
</gene>
<dbReference type="eggNOG" id="COG1846">
    <property type="taxonomic scope" value="Bacteria"/>
</dbReference>
<dbReference type="Proteomes" id="UP000030013">
    <property type="component" value="Unassembled WGS sequence"/>
</dbReference>
<evidence type="ECO:0000313" key="3">
    <source>
        <dbReference type="Proteomes" id="UP000030013"/>
    </source>
</evidence>